<sequence>MSCSTTRHIEQRKFKVLSEPFSRSLDYHWSAIFAAVHSTRSILKINLWHEIAPVLVARDRMLIERVAV</sequence>
<evidence type="ECO:0000313" key="1">
    <source>
        <dbReference type="EMBL" id="KAK1413968.1"/>
    </source>
</evidence>
<accession>A0AAD8K1E6</accession>
<organism evidence="1 2">
    <name type="scientific">Tagetes erecta</name>
    <name type="common">African marigold</name>
    <dbReference type="NCBI Taxonomy" id="13708"/>
    <lineage>
        <taxon>Eukaryota</taxon>
        <taxon>Viridiplantae</taxon>
        <taxon>Streptophyta</taxon>
        <taxon>Embryophyta</taxon>
        <taxon>Tracheophyta</taxon>
        <taxon>Spermatophyta</taxon>
        <taxon>Magnoliopsida</taxon>
        <taxon>eudicotyledons</taxon>
        <taxon>Gunneridae</taxon>
        <taxon>Pentapetalae</taxon>
        <taxon>asterids</taxon>
        <taxon>campanulids</taxon>
        <taxon>Asterales</taxon>
        <taxon>Asteraceae</taxon>
        <taxon>Asteroideae</taxon>
        <taxon>Heliantheae alliance</taxon>
        <taxon>Tageteae</taxon>
        <taxon>Tagetes</taxon>
    </lineage>
</organism>
<evidence type="ECO:0000313" key="2">
    <source>
        <dbReference type="Proteomes" id="UP001229421"/>
    </source>
</evidence>
<name>A0AAD8K1E6_TARER</name>
<protein>
    <submittedName>
        <fullName evidence="1">Uncharacterized protein</fullName>
    </submittedName>
</protein>
<dbReference type="Proteomes" id="UP001229421">
    <property type="component" value="Unassembled WGS sequence"/>
</dbReference>
<dbReference type="EMBL" id="JAUHHV010000008">
    <property type="protein sequence ID" value="KAK1413968.1"/>
    <property type="molecule type" value="Genomic_DNA"/>
</dbReference>
<gene>
    <name evidence="1" type="ORF">QVD17_29705</name>
</gene>
<proteinExistence type="predicted"/>
<reference evidence="1" key="1">
    <citation type="journal article" date="2023" name="bioRxiv">
        <title>Improved chromosome-level genome assembly for marigold (Tagetes erecta).</title>
        <authorList>
            <person name="Jiang F."/>
            <person name="Yuan L."/>
            <person name="Wang S."/>
            <person name="Wang H."/>
            <person name="Xu D."/>
            <person name="Wang A."/>
            <person name="Fan W."/>
        </authorList>
    </citation>
    <scope>NUCLEOTIDE SEQUENCE</scope>
    <source>
        <strain evidence="1">WSJ</strain>
        <tissue evidence="1">Leaf</tissue>
    </source>
</reference>
<comment type="caution">
    <text evidence="1">The sequence shown here is derived from an EMBL/GenBank/DDBJ whole genome shotgun (WGS) entry which is preliminary data.</text>
</comment>
<dbReference type="AlphaFoldDB" id="A0AAD8K1E6"/>
<keyword evidence="2" id="KW-1185">Reference proteome</keyword>